<proteinExistence type="predicted"/>
<dbReference type="RefSeq" id="WP_303493913.1">
    <property type="nucleotide sequence ID" value="NZ_JAUOPJ010000001.1"/>
</dbReference>
<dbReference type="EMBL" id="JAUOPJ010000001">
    <property type="protein sequence ID" value="MDO6455470.1"/>
    <property type="molecule type" value="Genomic_DNA"/>
</dbReference>
<name>A0AAW7XMW9_9RHOB</name>
<comment type="caution">
    <text evidence="1">The sequence shown here is derived from an EMBL/GenBank/DDBJ whole genome shotgun (WGS) entry which is preliminary data.</text>
</comment>
<accession>A0AAW7XMW9</accession>
<evidence type="ECO:0000313" key="2">
    <source>
        <dbReference type="Proteomes" id="UP001169823"/>
    </source>
</evidence>
<dbReference type="AlphaFoldDB" id="A0AAW7XMW9"/>
<protein>
    <submittedName>
        <fullName evidence="1">Uncharacterized protein</fullName>
    </submittedName>
</protein>
<evidence type="ECO:0000313" key="1">
    <source>
        <dbReference type="EMBL" id="MDO6455470.1"/>
    </source>
</evidence>
<reference evidence="1" key="1">
    <citation type="submission" date="2023-07" db="EMBL/GenBank/DDBJ databases">
        <title>Genome content predicts the carbon catabolic preferences of heterotrophic bacteria.</title>
        <authorList>
            <person name="Gralka M."/>
        </authorList>
    </citation>
    <scope>NUCLEOTIDE SEQUENCE</scope>
    <source>
        <strain evidence="1">I2M02</strain>
    </source>
</reference>
<organism evidence="1 2">
    <name type="scientific">Celeribacter halophilus</name>
    <dbReference type="NCBI Taxonomy" id="576117"/>
    <lineage>
        <taxon>Bacteria</taxon>
        <taxon>Pseudomonadati</taxon>
        <taxon>Pseudomonadota</taxon>
        <taxon>Alphaproteobacteria</taxon>
        <taxon>Rhodobacterales</taxon>
        <taxon>Roseobacteraceae</taxon>
        <taxon>Celeribacter</taxon>
    </lineage>
</organism>
<gene>
    <name evidence="1" type="ORF">Q4494_00130</name>
</gene>
<sequence>MNEKFHSNRAEAWAWFFDRLRLPWEYRTDRCREHTHNSITPDFIVDMEGSWSYEGFRTMLFIVDDGNGEALQSFSFPRADSIAGFSEHIAMSEFQTGFAVLGDVPEPKVLRTLNASWAEALPPVFPVSLRHIEWEDEECSKGKLIEPPIIDTWFLSVRDCCGSVDRHGSAFDVSNHVSMKQEVPCPKCGCDRWRSYFPEDAAEVALRS</sequence>
<dbReference type="Proteomes" id="UP001169823">
    <property type="component" value="Unassembled WGS sequence"/>
</dbReference>